<feature type="compositionally biased region" description="Low complexity" evidence="1">
    <location>
        <begin position="185"/>
        <end position="206"/>
    </location>
</feature>
<dbReference type="InParanoid" id="C3Y2Q4"/>
<dbReference type="Pfam" id="PF01391">
    <property type="entry name" value="Collagen"/>
    <property type="match status" value="1"/>
</dbReference>
<dbReference type="eggNOG" id="KOG3544">
    <property type="taxonomic scope" value="Eukaryota"/>
</dbReference>
<sequence>MRTTIVVVFAVCRVPVAEKVFLVLTDCPDLLALESPSLLDHLALLVLLAWLEDLDLLVYKEALDLRVMLERWGKWEDTAKMEEEAHLDKMVLRARGASMVSQVCLDKRGDDGERGLPGMPGEPGQRGLMGPRGPPGVQGPPGMPGNMGPGGMKGATGAPGKPGAPGPQGLIGPPGSPGPQGAVGPPGLTGPSGKPGLPGLPGVDGLPVRRECPDPRVLPDPLDHRALSAIPGAEASRDPKEQEDHLARRETREKMASQVSRVTKAPRVTGVSEVKSDPVDKRDLKAPRAVLEHLVTLDPLAHLVKRVKWVSLAFLDTLGGWDLRVLEDTQVDPDDLARGERGERGVDGEHRVRPEVQELRVILVRMDQQVDQERGDHQDLRDPLDSQDQRDQLVAQETLVLLAREAFQVPRDGRVSPVCPDRVGRMAARVVKEMSELQAIVVSLDLRVDQVNKDYLEQKARMEKGEPLVLKVILDLEARVDQMAPLAQEESLAQSAPSVCPAVLASPVPPALPARRESRERRASWEDLAETDFPAPKVCLEDPDLLDPPESLVIRWVSQQGRNPLKTTCI</sequence>
<dbReference type="InterPro" id="IPR050149">
    <property type="entry name" value="Collagen_superfamily"/>
</dbReference>
<feature type="compositionally biased region" description="Pro residues" evidence="1">
    <location>
        <begin position="132"/>
        <end position="143"/>
    </location>
</feature>
<dbReference type="STRING" id="7739.C3Y2Q4"/>
<gene>
    <name evidence="2" type="ORF">BRAFLDRAFT_86776</name>
</gene>
<feature type="compositionally biased region" description="Basic and acidic residues" evidence="1">
    <location>
        <begin position="235"/>
        <end position="255"/>
    </location>
</feature>
<dbReference type="InterPro" id="IPR008160">
    <property type="entry name" value="Collagen"/>
</dbReference>
<reference evidence="2" key="1">
    <citation type="journal article" date="2008" name="Nature">
        <title>The amphioxus genome and the evolution of the chordate karyotype.</title>
        <authorList>
            <consortium name="US DOE Joint Genome Institute (JGI-PGF)"/>
            <person name="Putnam N.H."/>
            <person name="Butts T."/>
            <person name="Ferrier D.E.K."/>
            <person name="Furlong R.F."/>
            <person name="Hellsten U."/>
            <person name="Kawashima T."/>
            <person name="Robinson-Rechavi M."/>
            <person name="Shoguchi E."/>
            <person name="Terry A."/>
            <person name="Yu J.-K."/>
            <person name="Benito-Gutierrez E.L."/>
            <person name="Dubchak I."/>
            <person name="Garcia-Fernandez J."/>
            <person name="Gibson-Brown J.J."/>
            <person name="Grigoriev I.V."/>
            <person name="Horton A.C."/>
            <person name="de Jong P.J."/>
            <person name="Jurka J."/>
            <person name="Kapitonov V.V."/>
            <person name="Kohara Y."/>
            <person name="Kuroki Y."/>
            <person name="Lindquist E."/>
            <person name="Lucas S."/>
            <person name="Osoegawa K."/>
            <person name="Pennacchio L.A."/>
            <person name="Salamov A.A."/>
            <person name="Satou Y."/>
            <person name="Sauka-Spengler T."/>
            <person name="Schmutz J."/>
            <person name="Shin-I T."/>
            <person name="Toyoda A."/>
            <person name="Bronner-Fraser M."/>
            <person name="Fujiyama A."/>
            <person name="Holland L.Z."/>
            <person name="Holland P.W.H."/>
            <person name="Satoh N."/>
            <person name="Rokhsar D.S."/>
        </authorList>
    </citation>
    <scope>NUCLEOTIDE SEQUENCE [LARGE SCALE GENOMIC DNA]</scope>
    <source>
        <strain evidence="2">S238N-H82</strain>
        <tissue evidence="2">Testes</tissue>
    </source>
</reference>
<dbReference type="PANTHER" id="PTHR24023">
    <property type="entry name" value="COLLAGEN ALPHA"/>
    <property type="match status" value="1"/>
</dbReference>
<dbReference type="EMBL" id="GG666482">
    <property type="protein sequence ID" value="EEN65316.1"/>
    <property type="molecule type" value="Genomic_DNA"/>
</dbReference>
<dbReference type="PANTHER" id="PTHR24023:SF1112">
    <property type="entry name" value="COL_CUTICLE_N DOMAIN-CONTAINING PROTEIN-RELATED"/>
    <property type="match status" value="1"/>
</dbReference>
<evidence type="ECO:0000313" key="2">
    <source>
        <dbReference type="EMBL" id="EEN65316.1"/>
    </source>
</evidence>
<organism>
    <name type="scientific">Branchiostoma floridae</name>
    <name type="common">Florida lancelet</name>
    <name type="synonym">Amphioxus</name>
    <dbReference type="NCBI Taxonomy" id="7739"/>
    <lineage>
        <taxon>Eukaryota</taxon>
        <taxon>Metazoa</taxon>
        <taxon>Chordata</taxon>
        <taxon>Cephalochordata</taxon>
        <taxon>Leptocardii</taxon>
        <taxon>Amphioxiformes</taxon>
        <taxon>Branchiostomatidae</taxon>
        <taxon>Branchiostoma</taxon>
    </lineage>
</organism>
<feature type="region of interest" description="Disordered" evidence="1">
    <location>
        <begin position="107"/>
        <end position="276"/>
    </location>
</feature>
<protein>
    <submittedName>
        <fullName evidence="2">Uncharacterized protein</fullName>
    </submittedName>
</protein>
<evidence type="ECO:0000256" key="1">
    <source>
        <dbReference type="SAM" id="MobiDB-lite"/>
    </source>
</evidence>
<proteinExistence type="predicted"/>
<feature type="compositionally biased region" description="Gly residues" evidence="1">
    <location>
        <begin position="145"/>
        <end position="154"/>
    </location>
</feature>
<dbReference type="AlphaFoldDB" id="C3Y2Q4"/>
<accession>C3Y2Q4</accession>
<name>C3Y2Q4_BRAFL</name>